<dbReference type="InterPro" id="IPR014049">
    <property type="entry name" value="Glutathione_synthase_N_euk"/>
</dbReference>
<proteinExistence type="predicted"/>
<dbReference type="GO" id="GO:0043295">
    <property type="term" value="F:glutathione binding"/>
    <property type="evidence" value="ECO:0007669"/>
    <property type="project" value="TreeGrafter"/>
</dbReference>
<keyword evidence="2" id="KW-1185">Reference proteome</keyword>
<evidence type="ECO:0008006" key="3">
    <source>
        <dbReference type="Google" id="ProtNLM"/>
    </source>
</evidence>
<dbReference type="OrthoDB" id="2020073at2759"/>
<dbReference type="SUPFAM" id="SSF56059">
    <property type="entry name" value="Glutathione synthetase ATP-binding domain-like"/>
    <property type="match status" value="1"/>
</dbReference>
<dbReference type="InterPro" id="IPR005615">
    <property type="entry name" value="Glutathione_synthase"/>
</dbReference>
<dbReference type="GO" id="GO:0004363">
    <property type="term" value="F:glutathione synthase activity"/>
    <property type="evidence" value="ECO:0007669"/>
    <property type="project" value="InterPro"/>
</dbReference>
<protein>
    <recommendedName>
        <fullName evidence="3">Glutathione synthetase</fullName>
    </recommendedName>
</protein>
<dbReference type="GO" id="GO:0005524">
    <property type="term" value="F:ATP binding"/>
    <property type="evidence" value="ECO:0007669"/>
    <property type="project" value="InterPro"/>
</dbReference>
<dbReference type="Proteomes" id="UP000749646">
    <property type="component" value="Unassembled WGS sequence"/>
</dbReference>
<feature type="non-terminal residue" evidence="1">
    <location>
        <position position="1"/>
    </location>
</feature>
<gene>
    <name evidence="1" type="ORF">BGZ65_003049</name>
</gene>
<dbReference type="PANTHER" id="PTHR11130">
    <property type="entry name" value="GLUTATHIONE SYNTHETASE"/>
    <property type="match status" value="1"/>
</dbReference>
<evidence type="ECO:0000313" key="2">
    <source>
        <dbReference type="Proteomes" id="UP000749646"/>
    </source>
</evidence>
<sequence length="170" mass="18521">MSNLASTLSEEQLQILKDAALDFALSHGLVVRLPPASKDSAVSTVADGVTNAPISLFPTLFPTKAFNDAVRIQPLFNQLVHDISQDDAFLKEIMESLSTVDDFVKRLYDLFNEVKKEGIAQPASLGVHRSDYIIHLNPGQDLSEAKIKQVELNTISVSFGSLSSLTGDLH</sequence>
<accession>A0A9P6SNB6</accession>
<evidence type="ECO:0000313" key="1">
    <source>
        <dbReference type="EMBL" id="KAF9982270.1"/>
    </source>
</evidence>
<organism evidence="1 2">
    <name type="scientific">Modicella reniformis</name>
    <dbReference type="NCBI Taxonomy" id="1440133"/>
    <lineage>
        <taxon>Eukaryota</taxon>
        <taxon>Fungi</taxon>
        <taxon>Fungi incertae sedis</taxon>
        <taxon>Mucoromycota</taxon>
        <taxon>Mortierellomycotina</taxon>
        <taxon>Mortierellomycetes</taxon>
        <taxon>Mortierellales</taxon>
        <taxon>Mortierellaceae</taxon>
        <taxon>Modicella</taxon>
    </lineage>
</organism>
<dbReference type="PANTHER" id="PTHR11130:SF0">
    <property type="entry name" value="GLUTATHIONE SYNTHETASE"/>
    <property type="match status" value="1"/>
</dbReference>
<dbReference type="AlphaFoldDB" id="A0A9P6SNB6"/>
<dbReference type="Gene3D" id="3.30.1490.80">
    <property type="match status" value="1"/>
</dbReference>
<reference evidence="1" key="1">
    <citation type="journal article" date="2020" name="Fungal Divers.">
        <title>Resolving the Mortierellaceae phylogeny through synthesis of multi-gene phylogenetics and phylogenomics.</title>
        <authorList>
            <person name="Vandepol N."/>
            <person name="Liber J."/>
            <person name="Desiro A."/>
            <person name="Na H."/>
            <person name="Kennedy M."/>
            <person name="Barry K."/>
            <person name="Grigoriev I.V."/>
            <person name="Miller A.N."/>
            <person name="O'Donnell K."/>
            <person name="Stajich J.E."/>
            <person name="Bonito G."/>
        </authorList>
    </citation>
    <scope>NUCLEOTIDE SEQUENCE</scope>
    <source>
        <strain evidence="1">MES-2147</strain>
    </source>
</reference>
<name>A0A9P6SNB6_9FUNG</name>
<dbReference type="Pfam" id="PF03917">
    <property type="entry name" value="GSH_synth_ATP"/>
    <property type="match status" value="1"/>
</dbReference>
<dbReference type="Gene3D" id="3.30.470.20">
    <property type="entry name" value="ATP-grasp fold, B domain"/>
    <property type="match status" value="1"/>
</dbReference>
<comment type="caution">
    <text evidence="1">The sequence shown here is derived from an EMBL/GenBank/DDBJ whole genome shotgun (WGS) entry which is preliminary data.</text>
</comment>
<dbReference type="EMBL" id="JAAAHW010003602">
    <property type="protein sequence ID" value="KAF9982270.1"/>
    <property type="molecule type" value="Genomic_DNA"/>
</dbReference>
<dbReference type="GO" id="GO:0005829">
    <property type="term" value="C:cytosol"/>
    <property type="evidence" value="ECO:0007669"/>
    <property type="project" value="TreeGrafter"/>
</dbReference>